<accession>A0A378LLE1</accession>
<dbReference type="EMBL" id="UGPB01000001">
    <property type="protein sequence ID" value="STY27845.1"/>
    <property type="molecule type" value="Genomic_DNA"/>
</dbReference>
<dbReference type="OrthoDB" id="5645394at2"/>
<organism evidence="2 3">
    <name type="scientific">Legionella wadsworthii</name>
    <dbReference type="NCBI Taxonomy" id="28088"/>
    <lineage>
        <taxon>Bacteria</taxon>
        <taxon>Pseudomonadati</taxon>
        <taxon>Pseudomonadota</taxon>
        <taxon>Gammaproteobacteria</taxon>
        <taxon>Legionellales</taxon>
        <taxon>Legionellaceae</taxon>
        <taxon>Legionella</taxon>
    </lineage>
</organism>
<dbReference type="Pfam" id="PF00485">
    <property type="entry name" value="PRK"/>
    <property type="match status" value="1"/>
</dbReference>
<dbReference type="InterPro" id="IPR006083">
    <property type="entry name" value="PRK/URK"/>
</dbReference>
<dbReference type="GO" id="GO:0004849">
    <property type="term" value="F:uridine kinase activity"/>
    <property type="evidence" value="ECO:0007669"/>
    <property type="project" value="UniProtKB-EC"/>
</dbReference>
<evidence type="ECO:0000259" key="1">
    <source>
        <dbReference type="Pfam" id="PF00485"/>
    </source>
</evidence>
<dbReference type="RefSeq" id="WP_031566781.1">
    <property type="nucleotide sequence ID" value="NZ_CAAAIS010000014.1"/>
</dbReference>
<keyword evidence="2" id="KW-0808">Transferase</keyword>
<keyword evidence="2" id="KW-0418">Kinase</keyword>
<dbReference type="SUPFAM" id="SSF52540">
    <property type="entry name" value="P-loop containing nucleoside triphosphate hydrolases"/>
    <property type="match status" value="1"/>
</dbReference>
<dbReference type="STRING" id="1122170.GCA_000701265_01563"/>
<dbReference type="PRINTS" id="PR00988">
    <property type="entry name" value="URIDINKINASE"/>
</dbReference>
<dbReference type="GO" id="GO:0005524">
    <property type="term" value="F:ATP binding"/>
    <property type="evidence" value="ECO:0007669"/>
    <property type="project" value="InterPro"/>
</dbReference>
<proteinExistence type="predicted"/>
<feature type="domain" description="Phosphoribulokinase/uridine kinase" evidence="1">
    <location>
        <begin position="4"/>
        <end position="188"/>
    </location>
</feature>
<dbReference type="Gene3D" id="3.40.50.300">
    <property type="entry name" value="P-loop containing nucleotide triphosphate hydrolases"/>
    <property type="match status" value="1"/>
</dbReference>
<evidence type="ECO:0000313" key="3">
    <source>
        <dbReference type="Proteomes" id="UP000255297"/>
    </source>
</evidence>
<gene>
    <name evidence="2" type="primary">udk_1</name>
    <name evidence="2" type="ORF">NCTC11532_00006</name>
</gene>
<dbReference type="EC" id="2.7.1.48" evidence="2"/>
<evidence type="ECO:0000313" key="2">
    <source>
        <dbReference type="EMBL" id="STY27845.1"/>
    </source>
</evidence>
<sequence>MIFIIIGGASASGKTGLSKHLLDKLVQSGVSAQILNMDDYYHERPEHVSINFFRTNTNFDTPDMLHLDLLQEHIGSLYQGMSIKKPIFNFKTNRRNGEEEIHPSDVIIMEGIFAQYFYKKHWSSDMTAVTVNIGTDSYSDIIERRTKRDISQRGRERNECLQQERKYVGPGFLKFTASSSMGADIYINNQHREGLDDQNLVLDAAADEIIAEISKKLKEKTNTNNPSPNAQELIAKSHLMAGTLFQPNKFEGRFNGVFGTYKGDFVKVFSEKEAEELTSSLKV</sequence>
<reference evidence="2 3" key="1">
    <citation type="submission" date="2018-06" db="EMBL/GenBank/DDBJ databases">
        <authorList>
            <consortium name="Pathogen Informatics"/>
            <person name="Doyle S."/>
        </authorList>
    </citation>
    <scope>NUCLEOTIDE SEQUENCE [LARGE SCALE GENOMIC DNA]</scope>
    <source>
        <strain evidence="2 3">NCTC11532</strain>
    </source>
</reference>
<dbReference type="PANTHER" id="PTHR10285">
    <property type="entry name" value="URIDINE KINASE"/>
    <property type="match status" value="1"/>
</dbReference>
<name>A0A378LLE1_9GAMM</name>
<protein>
    <submittedName>
        <fullName evidence="2">Uridine kinase</fullName>
        <ecNumber evidence="2">2.7.1.48</ecNumber>
    </submittedName>
</protein>
<dbReference type="AlphaFoldDB" id="A0A378LLE1"/>
<dbReference type="Proteomes" id="UP000255297">
    <property type="component" value="Unassembled WGS sequence"/>
</dbReference>
<keyword evidence="3" id="KW-1185">Reference proteome</keyword>
<dbReference type="InterPro" id="IPR027417">
    <property type="entry name" value="P-loop_NTPase"/>
</dbReference>